<dbReference type="EMBL" id="BTGU01000047">
    <property type="protein sequence ID" value="GMN53597.1"/>
    <property type="molecule type" value="Genomic_DNA"/>
</dbReference>
<reference evidence="1" key="1">
    <citation type="submission" date="2023-07" db="EMBL/GenBank/DDBJ databases">
        <title>draft genome sequence of fig (Ficus carica).</title>
        <authorList>
            <person name="Takahashi T."/>
            <person name="Nishimura K."/>
        </authorList>
    </citation>
    <scope>NUCLEOTIDE SEQUENCE</scope>
</reference>
<keyword evidence="2" id="KW-1185">Reference proteome</keyword>
<name>A0AA88AIC9_FICCA</name>
<dbReference type="Proteomes" id="UP001187192">
    <property type="component" value="Unassembled WGS sequence"/>
</dbReference>
<protein>
    <submittedName>
        <fullName evidence="1">Uncharacterized protein</fullName>
    </submittedName>
</protein>
<organism evidence="1 2">
    <name type="scientific">Ficus carica</name>
    <name type="common">Common fig</name>
    <dbReference type="NCBI Taxonomy" id="3494"/>
    <lineage>
        <taxon>Eukaryota</taxon>
        <taxon>Viridiplantae</taxon>
        <taxon>Streptophyta</taxon>
        <taxon>Embryophyta</taxon>
        <taxon>Tracheophyta</taxon>
        <taxon>Spermatophyta</taxon>
        <taxon>Magnoliopsida</taxon>
        <taxon>eudicotyledons</taxon>
        <taxon>Gunneridae</taxon>
        <taxon>Pentapetalae</taxon>
        <taxon>rosids</taxon>
        <taxon>fabids</taxon>
        <taxon>Rosales</taxon>
        <taxon>Moraceae</taxon>
        <taxon>Ficeae</taxon>
        <taxon>Ficus</taxon>
    </lineage>
</organism>
<dbReference type="PANTHER" id="PTHR35106:SF4">
    <property type="entry name" value="OS09G0485800 PROTEIN"/>
    <property type="match status" value="1"/>
</dbReference>
<accession>A0AA88AIC9</accession>
<dbReference type="AlphaFoldDB" id="A0AA88AIC9"/>
<sequence length="171" mass="19532">MSGCPYLQVLQFNINKNLLVYRVMAIASNLCQNYLLFKSKIKIKSCSSNIPNNNKTREDQNRSQIHLQKKCLRCNTLYSDAANSPIACSFHGHTTGERGLFALAPPHQGIDGEWSDKSGVIVYKWNDKNNRPNTGASNWKKRWSCCAEYDPHTPPCRRGWHVSYDDGYTLF</sequence>
<proteinExistence type="predicted"/>
<gene>
    <name evidence="1" type="ORF">TIFTF001_022733</name>
</gene>
<evidence type="ECO:0000313" key="1">
    <source>
        <dbReference type="EMBL" id="GMN53597.1"/>
    </source>
</evidence>
<evidence type="ECO:0000313" key="2">
    <source>
        <dbReference type="Proteomes" id="UP001187192"/>
    </source>
</evidence>
<comment type="caution">
    <text evidence="1">The sequence shown here is derived from an EMBL/GenBank/DDBJ whole genome shotgun (WGS) entry which is preliminary data.</text>
</comment>
<dbReference type="PANTHER" id="PTHR35106">
    <property type="entry name" value="BNAA07G25190D PROTEIN"/>
    <property type="match status" value="1"/>
</dbReference>